<dbReference type="Proteomes" id="UP001197214">
    <property type="component" value="Unassembled WGS sequence"/>
</dbReference>
<keyword evidence="1" id="KW-1133">Transmembrane helix</keyword>
<evidence type="ECO:0000313" key="3">
    <source>
        <dbReference type="EMBL" id="MBW4329665.1"/>
    </source>
</evidence>
<feature type="chain" id="PRO_5045482488" description="DUF2946 domain-containing protein" evidence="2">
    <location>
        <begin position="16"/>
        <end position="133"/>
    </location>
</feature>
<evidence type="ECO:0000313" key="4">
    <source>
        <dbReference type="Proteomes" id="UP001197214"/>
    </source>
</evidence>
<dbReference type="EMBL" id="JAHWZX010000001">
    <property type="protein sequence ID" value="MBW4329665.1"/>
    <property type="molecule type" value="Genomic_DNA"/>
</dbReference>
<keyword evidence="2" id="KW-0732">Signal</keyword>
<feature type="transmembrane region" description="Helical" evidence="1">
    <location>
        <begin position="93"/>
        <end position="110"/>
    </location>
</feature>
<evidence type="ECO:0008006" key="5">
    <source>
        <dbReference type="Google" id="ProtNLM"/>
    </source>
</evidence>
<evidence type="ECO:0000256" key="1">
    <source>
        <dbReference type="SAM" id="Phobius"/>
    </source>
</evidence>
<evidence type="ECO:0000256" key="2">
    <source>
        <dbReference type="SAM" id="SignalP"/>
    </source>
</evidence>
<feature type="signal peptide" evidence="2">
    <location>
        <begin position="1"/>
        <end position="15"/>
    </location>
</feature>
<protein>
    <recommendedName>
        <fullName evidence="5">DUF2946 domain-containing protein</fullName>
    </recommendedName>
</protein>
<sequence>MAFALIAMAMLARMAVPSGFMPVVENGHVVITLCSGHGPMQLTGNGLMAPMPGMTPTKAAGPHHEHHDRQSDNKDSICPFAGLSLPSLAAADPLLLAVALLFIVTTLFRLPERITVAVPRALWPPITGPPAIV</sequence>
<comment type="caution">
    <text evidence="3">The sequence shown here is derived from an EMBL/GenBank/DDBJ whole genome shotgun (WGS) entry which is preliminary data.</text>
</comment>
<reference evidence="3 4" key="1">
    <citation type="submission" date="2021-07" db="EMBL/GenBank/DDBJ databases">
        <title>Stakelama flava sp. nov., a novel endophytic bacterium isolated from branch of Kandelia candel.</title>
        <authorList>
            <person name="Tuo L."/>
        </authorList>
    </citation>
    <scope>NUCLEOTIDE SEQUENCE [LARGE SCALE GENOMIC DNA]</scope>
    <source>
        <strain evidence="3 4">CBK3Z-3</strain>
    </source>
</reference>
<proteinExistence type="predicted"/>
<name>A0ABS6XHH7_9SPHN</name>
<keyword evidence="4" id="KW-1185">Reference proteome</keyword>
<organism evidence="3 4">
    <name type="scientific">Stakelama flava</name>
    <dbReference type="NCBI Taxonomy" id="2860338"/>
    <lineage>
        <taxon>Bacteria</taxon>
        <taxon>Pseudomonadati</taxon>
        <taxon>Pseudomonadota</taxon>
        <taxon>Alphaproteobacteria</taxon>
        <taxon>Sphingomonadales</taxon>
        <taxon>Sphingomonadaceae</taxon>
        <taxon>Stakelama</taxon>
    </lineage>
</organism>
<keyword evidence="1" id="KW-0812">Transmembrane</keyword>
<accession>A0ABS6XHH7</accession>
<keyword evidence="1" id="KW-0472">Membrane</keyword>
<gene>
    <name evidence="3" type="ORF">KY084_02095</name>
</gene>